<evidence type="ECO:0000313" key="2">
    <source>
        <dbReference type="Proteomes" id="UP000024635"/>
    </source>
</evidence>
<dbReference type="EMBL" id="JARK01000152">
    <property type="protein sequence ID" value="EYC41883.1"/>
    <property type="molecule type" value="Genomic_DNA"/>
</dbReference>
<accession>A0A016WS79</accession>
<reference evidence="2" key="1">
    <citation type="journal article" date="2015" name="Nat. Genet.">
        <title>The genome and transcriptome of the zoonotic hookworm Ancylostoma ceylanicum identify infection-specific gene families.</title>
        <authorList>
            <person name="Schwarz E.M."/>
            <person name="Hu Y."/>
            <person name="Antoshechkin I."/>
            <person name="Miller M.M."/>
            <person name="Sternberg P.W."/>
            <person name="Aroian R.V."/>
        </authorList>
    </citation>
    <scope>NUCLEOTIDE SEQUENCE</scope>
    <source>
        <strain evidence="2">HY135</strain>
    </source>
</reference>
<comment type="caution">
    <text evidence="1">The sequence shown here is derived from an EMBL/GenBank/DDBJ whole genome shotgun (WGS) entry which is preliminary data.</text>
</comment>
<keyword evidence="2" id="KW-1185">Reference proteome</keyword>
<name>A0A016WS79_9BILA</name>
<proteinExistence type="predicted"/>
<organism evidence="1 2">
    <name type="scientific">Ancylostoma ceylanicum</name>
    <dbReference type="NCBI Taxonomy" id="53326"/>
    <lineage>
        <taxon>Eukaryota</taxon>
        <taxon>Metazoa</taxon>
        <taxon>Ecdysozoa</taxon>
        <taxon>Nematoda</taxon>
        <taxon>Chromadorea</taxon>
        <taxon>Rhabditida</taxon>
        <taxon>Rhabditina</taxon>
        <taxon>Rhabditomorpha</taxon>
        <taxon>Strongyloidea</taxon>
        <taxon>Ancylostomatidae</taxon>
        <taxon>Ancylostomatinae</taxon>
        <taxon>Ancylostoma</taxon>
    </lineage>
</organism>
<protein>
    <submittedName>
        <fullName evidence="1">Uncharacterized protein</fullName>
    </submittedName>
</protein>
<dbReference type="Proteomes" id="UP000024635">
    <property type="component" value="Unassembled WGS sequence"/>
</dbReference>
<gene>
    <name evidence="1" type="primary">Acey_s0552.g3341</name>
    <name evidence="1" type="ORF">Y032_0552g3341</name>
</gene>
<evidence type="ECO:0000313" key="1">
    <source>
        <dbReference type="EMBL" id="EYC41883.1"/>
    </source>
</evidence>
<sequence length="105" mass="12137">MEYFASKCSNTAIYENFYLSESTEIHKICMHKRKNLASTWQSTPPGKRWELSRSFDHLVVIEEIGVKHVITAAVFNKLRLLHIRPTQPLAFWAISTSSTLRLSDL</sequence>
<dbReference type="AlphaFoldDB" id="A0A016WS79"/>